<keyword evidence="5" id="KW-1185">Reference proteome</keyword>
<feature type="compositionally biased region" description="Gly residues" evidence="2">
    <location>
        <begin position="211"/>
        <end position="223"/>
    </location>
</feature>
<evidence type="ECO:0000256" key="1">
    <source>
        <dbReference type="PROSITE-ProRule" id="PRU00175"/>
    </source>
</evidence>
<organism evidence="4 5">
    <name type="scientific">Dentiscutata erythropus</name>
    <dbReference type="NCBI Taxonomy" id="1348616"/>
    <lineage>
        <taxon>Eukaryota</taxon>
        <taxon>Fungi</taxon>
        <taxon>Fungi incertae sedis</taxon>
        <taxon>Mucoromycota</taxon>
        <taxon>Glomeromycotina</taxon>
        <taxon>Glomeromycetes</taxon>
        <taxon>Diversisporales</taxon>
        <taxon>Gigasporaceae</taxon>
        <taxon>Dentiscutata</taxon>
    </lineage>
</organism>
<evidence type="ECO:0000313" key="5">
    <source>
        <dbReference type="Proteomes" id="UP000789405"/>
    </source>
</evidence>
<reference evidence="4" key="1">
    <citation type="submission" date="2021-06" db="EMBL/GenBank/DDBJ databases">
        <authorList>
            <person name="Kallberg Y."/>
            <person name="Tangrot J."/>
            <person name="Rosling A."/>
        </authorList>
    </citation>
    <scope>NUCLEOTIDE SEQUENCE</scope>
    <source>
        <strain evidence="4">MA453B</strain>
    </source>
</reference>
<feature type="domain" description="RING-type" evidence="3">
    <location>
        <begin position="159"/>
        <end position="196"/>
    </location>
</feature>
<evidence type="ECO:0000313" key="4">
    <source>
        <dbReference type="EMBL" id="CAG8799397.1"/>
    </source>
</evidence>
<accession>A0A9N9P9G3</accession>
<keyword evidence="1" id="KW-0862">Zinc</keyword>
<dbReference type="InterPro" id="IPR001841">
    <property type="entry name" value="Znf_RING"/>
</dbReference>
<proteinExistence type="predicted"/>
<keyword evidence="1" id="KW-0863">Zinc-finger</keyword>
<feature type="non-terminal residue" evidence="4">
    <location>
        <position position="247"/>
    </location>
</feature>
<dbReference type="InterPro" id="IPR013083">
    <property type="entry name" value="Znf_RING/FYVE/PHD"/>
</dbReference>
<protein>
    <submittedName>
        <fullName evidence="4">7041_t:CDS:1</fullName>
    </submittedName>
</protein>
<gene>
    <name evidence="4" type="ORF">DERYTH_LOCUS23061</name>
</gene>
<dbReference type="SUPFAM" id="SSF57850">
    <property type="entry name" value="RING/U-box"/>
    <property type="match status" value="1"/>
</dbReference>
<feature type="region of interest" description="Disordered" evidence="2">
    <location>
        <begin position="206"/>
        <end position="247"/>
    </location>
</feature>
<dbReference type="SMART" id="SM00184">
    <property type="entry name" value="RING"/>
    <property type="match status" value="1"/>
</dbReference>
<dbReference type="AlphaFoldDB" id="A0A9N9P9G3"/>
<dbReference type="Gene3D" id="3.30.40.10">
    <property type="entry name" value="Zinc/RING finger domain, C3HC4 (zinc finger)"/>
    <property type="match status" value="1"/>
</dbReference>
<comment type="caution">
    <text evidence="4">The sequence shown here is derived from an EMBL/GenBank/DDBJ whole genome shotgun (WGS) entry which is preliminary data.</text>
</comment>
<dbReference type="CDD" id="cd16448">
    <property type="entry name" value="RING-H2"/>
    <property type="match status" value="1"/>
</dbReference>
<sequence>MSERGTHEPYFGYNALVDYLQIYKNASYRSFLDLNRDVIISSTTSSSWNYLDNLWAGRFLREARKLGAILDEKNYWACLLEGDEIGEYDYNDPPPSRRSVVSSPYPPSSKRSCRWLRPYWDGIIKEYNKNFALKCFAYKIINIMNPEQIPENYQNQTICEICRKEISPQFPEPITILTCKHMFHQKCLKPHCPLCQDPEEHDHCDDSVGSSGSGYGNDAGNGIGTDPHPPGSSEVVDNNEQDDYFSF</sequence>
<dbReference type="Proteomes" id="UP000789405">
    <property type="component" value="Unassembled WGS sequence"/>
</dbReference>
<evidence type="ECO:0000259" key="3">
    <source>
        <dbReference type="PROSITE" id="PS50089"/>
    </source>
</evidence>
<dbReference type="EMBL" id="CAJVPY010033860">
    <property type="protein sequence ID" value="CAG8799397.1"/>
    <property type="molecule type" value="Genomic_DNA"/>
</dbReference>
<dbReference type="GO" id="GO:0008270">
    <property type="term" value="F:zinc ion binding"/>
    <property type="evidence" value="ECO:0007669"/>
    <property type="project" value="UniProtKB-KW"/>
</dbReference>
<feature type="compositionally biased region" description="Acidic residues" evidence="2">
    <location>
        <begin position="237"/>
        <end position="247"/>
    </location>
</feature>
<dbReference type="OrthoDB" id="2444449at2759"/>
<name>A0A9N9P9G3_9GLOM</name>
<evidence type="ECO:0000256" key="2">
    <source>
        <dbReference type="SAM" id="MobiDB-lite"/>
    </source>
</evidence>
<keyword evidence="1" id="KW-0479">Metal-binding</keyword>
<dbReference type="PROSITE" id="PS50089">
    <property type="entry name" value="ZF_RING_2"/>
    <property type="match status" value="1"/>
</dbReference>